<comment type="caution">
    <text evidence="1">The sequence shown here is derived from an EMBL/GenBank/DDBJ whole genome shotgun (WGS) entry which is preliminary data.</text>
</comment>
<accession>A0A9P6DBZ8</accession>
<reference evidence="1" key="1">
    <citation type="submission" date="2020-11" db="EMBL/GenBank/DDBJ databases">
        <authorList>
            <consortium name="DOE Joint Genome Institute"/>
            <person name="Ahrendt S."/>
            <person name="Riley R."/>
            <person name="Andreopoulos W."/>
            <person name="Labutti K."/>
            <person name="Pangilinan J."/>
            <person name="Ruiz-Duenas F.J."/>
            <person name="Barrasa J.M."/>
            <person name="Sanchez-Garcia M."/>
            <person name="Camarero S."/>
            <person name="Miyauchi S."/>
            <person name="Serrano A."/>
            <person name="Linde D."/>
            <person name="Babiker R."/>
            <person name="Drula E."/>
            <person name="Ayuso-Fernandez I."/>
            <person name="Pacheco R."/>
            <person name="Padilla G."/>
            <person name="Ferreira P."/>
            <person name="Barriuso J."/>
            <person name="Kellner H."/>
            <person name="Castanera R."/>
            <person name="Alfaro M."/>
            <person name="Ramirez L."/>
            <person name="Pisabarro A.G."/>
            <person name="Kuo A."/>
            <person name="Tritt A."/>
            <person name="Lipzen A."/>
            <person name="He G."/>
            <person name="Yan M."/>
            <person name="Ng V."/>
            <person name="Cullen D."/>
            <person name="Martin F."/>
            <person name="Rosso M.-N."/>
            <person name="Henrissat B."/>
            <person name="Hibbett D."/>
            <person name="Martinez A.T."/>
            <person name="Grigoriev I.V."/>
        </authorList>
    </citation>
    <scope>NUCLEOTIDE SEQUENCE</scope>
    <source>
        <strain evidence="1">ATCC 90797</strain>
    </source>
</reference>
<organism evidence="1 2">
    <name type="scientific">Pleurotus eryngii</name>
    <name type="common">Boletus of the steppes</name>
    <dbReference type="NCBI Taxonomy" id="5323"/>
    <lineage>
        <taxon>Eukaryota</taxon>
        <taxon>Fungi</taxon>
        <taxon>Dikarya</taxon>
        <taxon>Basidiomycota</taxon>
        <taxon>Agaricomycotina</taxon>
        <taxon>Agaricomycetes</taxon>
        <taxon>Agaricomycetidae</taxon>
        <taxon>Agaricales</taxon>
        <taxon>Pleurotineae</taxon>
        <taxon>Pleurotaceae</taxon>
        <taxon>Pleurotus</taxon>
    </lineage>
</organism>
<evidence type="ECO:0000313" key="1">
    <source>
        <dbReference type="EMBL" id="KAF9489985.1"/>
    </source>
</evidence>
<dbReference type="AlphaFoldDB" id="A0A9P6DBZ8"/>
<keyword evidence="2" id="KW-1185">Reference proteome</keyword>
<gene>
    <name evidence="1" type="ORF">BDN71DRAFT_1484635</name>
</gene>
<evidence type="ECO:0000313" key="2">
    <source>
        <dbReference type="Proteomes" id="UP000807025"/>
    </source>
</evidence>
<dbReference type="Pfam" id="PF18759">
    <property type="entry name" value="Plavaka"/>
    <property type="match status" value="1"/>
</dbReference>
<dbReference type="OrthoDB" id="3199698at2759"/>
<name>A0A9P6DBZ8_PLEER</name>
<sequence>MFPCADIHGMLSMDLLHQVIKGTFKDHLVDRVVDHINAKNTPTDAARILADIVIATASPFPSLQQFPNGQNFKQWTGDDSKALMKVFIPAIAGHVPNEIITAIHSFTEFCYLVWCSTVSATTLSSIQIALDDCYQVHDMFKTLGIQEDFSLPRQHSIFHYPHLIQEFCAPKGISLCQILITNQRLDKLVAARIYFETHGMLTEVGAVTSVSPAAQPSCGQVNVNEETLDETVLAKVPQGQQGQVSISGPLQLLAHTKINVYHLAISTYHALSDLSGPRRMHCEHICATPQWYEGIGRCYDCILLSNDPEEDSFQGLHVTCLKLLFSFKHYKKTYPCTLIHCRLSTAVVHLDTVLCDVHLIGAAGSTFLPEHFTFSHTFNAFTKFYVNKYADYHSHKLLY</sequence>
<proteinExistence type="predicted"/>
<dbReference type="Proteomes" id="UP000807025">
    <property type="component" value="Unassembled WGS sequence"/>
</dbReference>
<dbReference type="EMBL" id="MU154653">
    <property type="protein sequence ID" value="KAF9489985.1"/>
    <property type="molecule type" value="Genomic_DNA"/>
</dbReference>
<protein>
    <submittedName>
        <fullName evidence="1">Uncharacterized protein</fullName>
    </submittedName>
</protein>
<dbReference type="InterPro" id="IPR041078">
    <property type="entry name" value="Plavaka"/>
</dbReference>